<dbReference type="Gene3D" id="3.20.20.80">
    <property type="entry name" value="Glycosidases"/>
    <property type="match status" value="1"/>
</dbReference>
<protein>
    <submittedName>
        <fullName evidence="10">Beta-mannosidase</fullName>
    </submittedName>
</protein>
<dbReference type="EMBL" id="JACWMX010000002">
    <property type="protein sequence ID" value="MBD1392696.1"/>
    <property type="molecule type" value="Genomic_DNA"/>
</dbReference>
<dbReference type="PANTHER" id="PTHR40079">
    <property type="entry name" value="MANNAN ENDO-1,4-BETA-MANNOSIDASE E-RELATED"/>
    <property type="match status" value="1"/>
</dbReference>
<dbReference type="AlphaFoldDB" id="A0A926S5F4"/>
<dbReference type="InterPro" id="IPR022790">
    <property type="entry name" value="GH26_dom"/>
</dbReference>
<feature type="chain" id="PRO_5037436421" evidence="8">
    <location>
        <begin position="30"/>
        <end position="387"/>
    </location>
</feature>
<sequence>MISLNRPMNMILRQSIALFFMMSSIVAKAQLFDPCDKQATPESRQLYYSMQRLTDAGVMFGHHDDTAYGIGWCFEPGMSDVKTITGSYPAVYGWDLAKIEHDSTRDINNIPFALQRKLVRQAYDRGGVNTFCWHMDNPANGKTAWDTTQRTVMTLLPGGNNYSRYVEYLDKAAKYIGSMKGPGGEAIPILFRPFHELTGSWFWWCANTSTPEEFKELWRFTIDYLRNKKNLHNLLIVFSVADFNSEADFMARYPGNEYTDYIGFDNYCYNVKDYRFNLENRLKILDAVAIKNHKLACLPETGYEKIPQADWWTNVLLPLISKHKLSYVMAWRNAHMGHFYTPYIGQASEADFRKFSRSPNMMFQNRVTPLGLYGKYVFSTGPHYQEF</sequence>
<evidence type="ECO:0000256" key="5">
    <source>
        <dbReference type="PIRSR" id="PIRSR018168-2"/>
    </source>
</evidence>
<dbReference type="Proteomes" id="UP000619078">
    <property type="component" value="Unassembled WGS sequence"/>
</dbReference>
<keyword evidence="8" id="KW-0732">Signal</keyword>
<dbReference type="SUPFAM" id="SSF51445">
    <property type="entry name" value="(Trans)glycosidases"/>
    <property type="match status" value="1"/>
</dbReference>
<dbReference type="GO" id="GO:0016985">
    <property type="term" value="F:mannan endo-1,4-beta-mannosidase activity"/>
    <property type="evidence" value="ECO:0007669"/>
    <property type="project" value="InterPro"/>
</dbReference>
<evidence type="ECO:0000256" key="7">
    <source>
        <dbReference type="PROSITE-ProRule" id="PRU01100"/>
    </source>
</evidence>
<feature type="binding site" evidence="5">
    <location>
        <position position="267"/>
    </location>
    <ligand>
        <name>substrate</name>
    </ligand>
</feature>
<gene>
    <name evidence="10" type="ORF">IDJ76_06280</name>
</gene>
<dbReference type="InterPro" id="IPR000805">
    <property type="entry name" value="Glyco_hydro_26"/>
</dbReference>
<comment type="similarity">
    <text evidence="1 7">Belongs to the glycosyl hydrolase 26 family.</text>
</comment>
<feature type="site" description="Plays an important role in maintaining the position of the catalytic nucleophile" evidence="6">
    <location>
        <position position="195"/>
    </location>
</feature>
<evidence type="ECO:0000259" key="9">
    <source>
        <dbReference type="PROSITE" id="PS51764"/>
    </source>
</evidence>
<evidence type="ECO:0000256" key="6">
    <source>
        <dbReference type="PIRSR" id="PIRSR018168-3"/>
    </source>
</evidence>
<evidence type="ECO:0000256" key="2">
    <source>
        <dbReference type="ARBA" id="ARBA00022801"/>
    </source>
</evidence>
<dbReference type="GO" id="GO:0006080">
    <property type="term" value="P:substituted mannan metabolic process"/>
    <property type="evidence" value="ECO:0007669"/>
    <property type="project" value="InterPro"/>
</dbReference>
<evidence type="ECO:0000313" key="10">
    <source>
        <dbReference type="EMBL" id="MBD1392696.1"/>
    </source>
</evidence>
<feature type="active site" description="Proton donor" evidence="4 7">
    <location>
        <position position="196"/>
    </location>
</feature>
<evidence type="ECO:0000313" key="11">
    <source>
        <dbReference type="Proteomes" id="UP000619078"/>
    </source>
</evidence>
<keyword evidence="3 7" id="KW-0326">Glycosidase</keyword>
<name>A0A926S5F4_9SPHI</name>
<feature type="binding site" evidence="5">
    <location>
        <position position="134"/>
    </location>
    <ligand>
        <name>substrate</name>
    </ligand>
</feature>
<dbReference type="PROSITE" id="PS51764">
    <property type="entry name" value="GH26"/>
    <property type="match status" value="1"/>
</dbReference>
<evidence type="ECO:0000256" key="1">
    <source>
        <dbReference type="ARBA" id="ARBA00007754"/>
    </source>
</evidence>
<feature type="active site" description="Nucleophile" evidence="4 7">
    <location>
        <position position="300"/>
    </location>
</feature>
<reference evidence="10" key="1">
    <citation type="submission" date="2020-09" db="EMBL/GenBank/DDBJ databases">
        <title>Novel species of Mucilaginibacter isolated from a glacier on the Tibetan Plateau.</title>
        <authorList>
            <person name="Liu Q."/>
            <person name="Xin Y.-H."/>
        </authorList>
    </citation>
    <scope>NUCLEOTIDE SEQUENCE</scope>
    <source>
        <strain evidence="10">ZB1P21</strain>
    </source>
</reference>
<feature type="binding site" evidence="5">
    <location>
        <position position="201"/>
    </location>
    <ligand>
        <name>substrate</name>
    </ligand>
</feature>
<organism evidence="10 11">
    <name type="scientific">Mucilaginibacter glaciei</name>
    <dbReference type="NCBI Taxonomy" id="2772109"/>
    <lineage>
        <taxon>Bacteria</taxon>
        <taxon>Pseudomonadati</taxon>
        <taxon>Bacteroidota</taxon>
        <taxon>Sphingobacteriia</taxon>
        <taxon>Sphingobacteriales</taxon>
        <taxon>Sphingobacteriaceae</taxon>
        <taxon>Mucilaginibacter</taxon>
    </lineage>
</organism>
<accession>A0A926S5F4</accession>
<evidence type="ECO:0000256" key="4">
    <source>
        <dbReference type="PIRSR" id="PIRSR018168-1"/>
    </source>
</evidence>
<dbReference type="PIRSF" id="PIRSF018168">
    <property type="entry name" value="Mannan-1_4-beta-mannosidase"/>
    <property type="match status" value="1"/>
</dbReference>
<evidence type="ECO:0000256" key="3">
    <source>
        <dbReference type="ARBA" id="ARBA00023295"/>
    </source>
</evidence>
<feature type="signal peptide" evidence="8">
    <location>
        <begin position="1"/>
        <end position="29"/>
    </location>
</feature>
<proteinExistence type="inferred from homology"/>
<keyword evidence="2 7" id="KW-0378">Hydrolase</keyword>
<dbReference type="PRINTS" id="PR00739">
    <property type="entry name" value="GLHYDRLASE26"/>
</dbReference>
<comment type="caution">
    <text evidence="10">The sequence shown here is derived from an EMBL/GenBank/DDBJ whole genome shotgun (WGS) entry which is preliminary data.</text>
</comment>
<evidence type="ECO:0000256" key="8">
    <source>
        <dbReference type="SAM" id="SignalP"/>
    </source>
</evidence>
<dbReference type="Pfam" id="PF02156">
    <property type="entry name" value="Glyco_hydro_26"/>
    <property type="match status" value="1"/>
</dbReference>
<keyword evidence="11" id="KW-1185">Reference proteome</keyword>
<feature type="domain" description="GH26" evidence="9">
    <location>
        <begin position="41"/>
        <end position="365"/>
    </location>
</feature>
<dbReference type="PANTHER" id="PTHR40079:SF4">
    <property type="entry name" value="GH26 DOMAIN-CONTAINING PROTEIN-RELATED"/>
    <property type="match status" value="1"/>
</dbReference>
<dbReference type="InterPro" id="IPR017853">
    <property type="entry name" value="GH"/>
</dbReference>
<dbReference type="InterPro" id="IPR016714">
    <property type="entry name" value="MANB/E"/>
</dbReference>